<feature type="coiled-coil region" evidence="2">
    <location>
        <begin position="29"/>
        <end position="105"/>
    </location>
</feature>
<dbReference type="SUPFAM" id="SSF51261">
    <property type="entry name" value="Duplicated hybrid motif"/>
    <property type="match status" value="1"/>
</dbReference>
<keyword evidence="2" id="KW-0175">Coiled coil</keyword>
<feature type="domain" description="M23ase beta-sheet core" evidence="4">
    <location>
        <begin position="331"/>
        <end position="409"/>
    </location>
</feature>
<dbReference type="InterPro" id="IPR011055">
    <property type="entry name" value="Dup_hybrid_motif"/>
</dbReference>
<dbReference type="InterPro" id="IPR050570">
    <property type="entry name" value="Cell_wall_metabolism_enzyme"/>
</dbReference>
<dbReference type="CDD" id="cd12797">
    <property type="entry name" value="M23_peptidase"/>
    <property type="match status" value="1"/>
</dbReference>
<evidence type="ECO:0000256" key="1">
    <source>
        <dbReference type="ARBA" id="ARBA00022729"/>
    </source>
</evidence>
<sequence length="416" mass="46760">MRKIWVLLAAAFCLNASTGEKIKNQTTYLESSKELEKQLNKKLDDLAGDILGGEKSVNQTDDKMKELIMQIAQLENSVKSASGELDELVKQNKDLTQSQKDIQKSIVRIISDEFSFDLIMPKEYEEGVDSIIATEILSKLNSVLKDDFNELAKQYESTQNLIKTQNDKIEGIKSNLKTFKFKQAELVSLQYKQVKTLANLKRDKEIYQKQLSRLQAQQDEIRKTLEELKIVAKRESEEAKKALAAQKAAKAKKQKNKKNQKGEAVASAPEGDVKQFGSSYQASLVKKYSGEKTIAPLDSFTVKQKFGNYVDPIYNIKIFNESVVLSSNLASAKVKSVFSGKVVFAKETAMLNKVVIIENPNGIHTIYAHLSQIAPTIKVGAKVQKGYVIGRVERDLTFEVTQKNYHIDPLELISLK</sequence>
<dbReference type="KEGG" id="crx:CRECT_1603"/>
<dbReference type="InterPro" id="IPR016047">
    <property type="entry name" value="M23ase_b-sheet_dom"/>
</dbReference>
<evidence type="ECO:0000256" key="3">
    <source>
        <dbReference type="SAM" id="MobiDB-lite"/>
    </source>
</evidence>
<reference evidence="5 6" key="1">
    <citation type="submission" date="2016-07" db="EMBL/GenBank/DDBJ databases">
        <title>Comparative genomics of the Campylobacter concisus group.</title>
        <authorList>
            <person name="Miller W.G."/>
            <person name="Yee E."/>
            <person name="Chapman M.H."/>
            <person name="Huynh S."/>
            <person name="Bono J.L."/>
            <person name="On S.L.W."/>
            <person name="StLeger J."/>
            <person name="Foster G."/>
            <person name="Parker C.T."/>
        </authorList>
    </citation>
    <scope>NUCLEOTIDE SEQUENCE [LARGE SCALE GENOMIC DNA]</scope>
    <source>
        <strain evidence="5 6">ATCC 33238</strain>
    </source>
</reference>
<name>A0A6G5QNN8_CAMRE</name>
<dbReference type="PANTHER" id="PTHR21666:SF289">
    <property type="entry name" value="L-ALA--D-GLU ENDOPEPTIDASE"/>
    <property type="match status" value="1"/>
</dbReference>
<dbReference type="EMBL" id="CP012543">
    <property type="protein sequence ID" value="QCD47239.1"/>
    <property type="molecule type" value="Genomic_DNA"/>
</dbReference>
<dbReference type="PANTHER" id="PTHR21666">
    <property type="entry name" value="PEPTIDASE-RELATED"/>
    <property type="match status" value="1"/>
</dbReference>
<evidence type="ECO:0000313" key="5">
    <source>
        <dbReference type="EMBL" id="QCD47239.1"/>
    </source>
</evidence>
<dbReference type="Pfam" id="PF01551">
    <property type="entry name" value="Peptidase_M23"/>
    <property type="match status" value="1"/>
</dbReference>
<dbReference type="Proteomes" id="UP000502377">
    <property type="component" value="Chromosome"/>
</dbReference>
<dbReference type="RefSeq" id="WP_004319612.1">
    <property type="nucleotide sequence ID" value="NZ_CP012543.1"/>
</dbReference>
<gene>
    <name evidence="5" type="ORF">CRECT_1603</name>
</gene>
<dbReference type="GO" id="GO:0004222">
    <property type="term" value="F:metalloendopeptidase activity"/>
    <property type="evidence" value="ECO:0007669"/>
    <property type="project" value="TreeGrafter"/>
</dbReference>
<organism evidence="5 6">
    <name type="scientific">Campylobacter rectus</name>
    <name type="common">Wolinella recta</name>
    <dbReference type="NCBI Taxonomy" id="203"/>
    <lineage>
        <taxon>Bacteria</taxon>
        <taxon>Pseudomonadati</taxon>
        <taxon>Campylobacterota</taxon>
        <taxon>Epsilonproteobacteria</taxon>
        <taxon>Campylobacterales</taxon>
        <taxon>Campylobacteraceae</taxon>
        <taxon>Campylobacter</taxon>
    </lineage>
</organism>
<dbReference type="Gene3D" id="2.70.70.10">
    <property type="entry name" value="Glucose Permease (Domain IIA)"/>
    <property type="match status" value="1"/>
</dbReference>
<proteinExistence type="predicted"/>
<feature type="compositionally biased region" description="Basic residues" evidence="3">
    <location>
        <begin position="249"/>
        <end position="259"/>
    </location>
</feature>
<evidence type="ECO:0000259" key="4">
    <source>
        <dbReference type="Pfam" id="PF01551"/>
    </source>
</evidence>
<keyword evidence="1" id="KW-0732">Signal</keyword>
<feature type="region of interest" description="Disordered" evidence="3">
    <location>
        <begin position="243"/>
        <end position="268"/>
    </location>
</feature>
<evidence type="ECO:0000256" key="2">
    <source>
        <dbReference type="SAM" id="Coils"/>
    </source>
</evidence>
<protein>
    <submittedName>
        <fullName evidence="5">Zinc metallopeptidase, M23 family</fullName>
    </submittedName>
</protein>
<dbReference type="AlphaFoldDB" id="A0A6G5QNN8"/>
<accession>A0A6G5QNN8</accession>
<evidence type="ECO:0000313" key="6">
    <source>
        <dbReference type="Proteomes" id="UP000502377"/>
    </source>
</evidence>